<proteinExistence type="predicted"/>
<accession>A0A1I0HM14</accession>
<dbReference type="EMBL" id="FOHX01000004">
    <property type="protein sequence ID" value="SET84954.1"/>
    <property type="molecule type" value="Genomic_DNA"/>
</dbReference>
<gene>
    <name evidence="1" type="ORF">SAMN05421811_104384</name>
</gene>
<dbReference type="OrthoDB" id="484536at2"/>
<dbReference type="AlphaFoldDB" id="A0A1I0HM14"/>
<keyword evidence="2" id="KW-1185">Reference proteome</keyword>
<dbReference type="CDD" id="cd02440">
    <property type="entry name" value="AdoMet_MTases"/>
    <property type="match status" value="1"/>
</dbReference>
<name>A0A1I0HM14_9ACTN</name>
<organism evidence="1 2">
    <name type="scientific">Nonomuraea wenchangensis</name>
    <dbReference type="NCBI Taxonomy" id="568860"/>
    <lineage>
        <taxon>Bacteria</taxon>
        <taxon>Bacillati</taxon>
        <taxon>Actinomycetota</taxon>
        <taxon>Actinomycetes</taxon>
        <taxon>Streptosporangiales</taxon>
        <taxon>Streptosporangiaceae</taxon>
        <taxon>Nonomuraea</taxon>
    </lineage>
</organism>
<dbReference type="PANTHER" id="PTHR43167:SF1">
    <property type="entry name" value="PUTATIVE (AFU_ORTHOLOGUE AFUA_6G01830)-RELATED"/>
    <property type="match status" value="1"/>
</dbReference>
<evidence type="ECO:0000313" key="1">
    <source>
        <dbReference type="EMBL" id="SET84954.1"/>
    </source>
</evidence>
<dbReference type="InterPro" id="IPR029063">
    <property type="entry name" value="SAM-dependent_MTases_sf"/>
</dbReference>
<dbReference type="RefSeq" id="WP_091081398.1">
    <property type="nucleotide sequence ID" value="NZ_FOHX01000004.1"/>
</dbReference>
<keyword evidence="1" id="KW-0489">Methyltransferase</keyword>
<dbReference type="GO" id="GO:0032259">
    <property type="term" value="P:methylation"/>
    <property type="evidence" value="ECO:0007669"/>
    <property type="project" value="UniProtKB-KW"/>
</dbReference>
<dbReference type="Proteomes" id="UP000199361">
    <property type="component" value="Unassembled WGS sequence"/>
</dbReference>
<dbReference type="SUPFAM" id="SSF53335">
    <property type="entry name" value="S-adenosyl-L-methionine-dependent methyltransferases"/>
    <property type="match status" value="1"/>
</dbReference>
<sequence>MNTETPELVGAAVERARAAGFAFSCDPAVGRLLAVLAAGVPERGRVLELGTGTGVGTAWLVSGLLPRRDVTVTSVELDPERAALAASGDWPGFVDLRTGDVLELLPGLGAFELIFADAEAGKQVGLELTIAALGPRGVLVVDDMTPAPGVTWDAGFAARQEEVRRTLLGHERLAAVELGGHGSGVILATARN</sequence>
<dbReference type="Pfam" id="PF13578">
    <property type="entry name" value="Methyltransf_24"/>
    <property type="match status" value="1"/>
</dbReference>
<protein>
    <submittedName>
        <fullName evidence="1">Demethylmenaquinone methyltransferase / 2-methoxy-6-polyprenyl-1,4-benzoquinol methylase</fullName>
    </submittedName>
</protein>
<dbReference type="Gene3D" id="3.40.50.150">
    <property type="entry name" value="Vaccinia Virus protein VP39"/>
    <property type="match status" value="1"/>
</dbReference>
<evidence type="ECO:0000313" key="2">
    <source>
        <dbReference type="Proteomes" id="UP000199361"/>
    </source>
</evidence>
<reference evidence="1 2" key="1">
    <citation type="submission" date="2016-10" db="EMBL/GenBank/DDBJ databases">
        <authorList>
            <person name="de Groot N.N."/>
        </authorList>
    </citation>
    <scope>NUCLEOTIDE SEQUENCE [LARGE SCALE GENOMIC DNA]</scope>
    <source>
        <strain evidence="1 2">CGMCC 4.5598</strain>
    </source>
</reference>
<keyword evidence="1" id="KW-0808">Transferase</keyword>
<dbReference type="GO" id="GO:0008168">
    <property type="term" value="F:methyltransferase activity"/>
    <property type="evidence" value="ECO:0007669"/>
    <property type="project" value="UniProtKB-KW"/>
</dbReference>
<dbReference type="PANTHER" id="PTHR43167">
    <property type="entry name" value="PUTATIVE (AFU_ORTHOLOGUE AFUA_6G01830)-RELATED"/>
    <property type="match status" value="1"/>
</dbReference>
<dbReference type="STRING" id="568860.SAMN05421811_104384"/>